<feature type="domain" description="Type II secretion system protein GspF" evidence="8">
    <location>
        <begin position="24"/>
        <end position="143"/>
    </location>
</feature>
<comment type="similarity">
    <text evidence="2">Belongs to the GSP F family.</text>
</comment>
<dbReference type="Proteomes" id="UP000235347">
    <property type="component" value="Unassembled WGS sequence"/>
</dbReference>
<feature type="transmembrane region" description="Helical" evidence="7">
    <location>
        <begin position="126"/>
        <end position="144"/>
    </location>
</feature>
<keyword evidence="4 7" id="KW-0812">Transmembrane</keyword>
<gene>
    <name evidence="9" type="ORF">C0Z19_14125</name>
</gene>
<dbReference type="InterPro" id="IPR018076">
    <property type="entry name" value="T2SS_GspF_dom"/>
</dbReference>
<keyword evidence="3" id="KW-1003">Cell membrane</keyword>
<accession>A0A2N7W4S7</accession>
<evidence type="ECO:0000256" key="5">
    <source>
        <dbReference type="ARBA" id="ARBA00022989"/>
    </source>
</evidence>
<feature type="transmembrane region" description="Helical" evidence="7">
    <location>
        <begin position="330"/>
        <end position="347"/>
    </location>
</feature>
<keyword evidence="10" id="KW-1185">Reference proteome</keyword>
<protein>
    <submittedName>
        <fullName evidence="9">Type II secretion system protein F</fullName>
    </submittedName>
</protein>
<evidence type="ECO:0000256" key="3">
    <source>
        <dbReference type="ARBA" id="ARBA00022475"/>
    </source>
</evidence>
<evidence type="ECO:0000256" key="1">
    <source>
        <dbReference type="ARBA" id="ARBA00004651"/>
    </source>
</evidence>
<evidence type="ECO:0000256" key="6">
    <source>
        <dbReference type="ARBA" id="ARBA00023136"/>
    </source>
</evidence>
<dbReference type="PANTHER" id="PTHR30012">
    <property type="entry name" value="GENERAL SECRETION PATHWAY PROTEIN"/>
    <property type="match status" value="1"/>
</dbReference>
<evidence type="ECO:0000256" key="4">
    <source>
        <dbReference type="ARBA" id="ARBA00022692"/>
    </source>
</evidence>
<dbReference type="PANTHER" id="PTHR30012:SF0">
    <property type="entry name" value="TYPE II SECRETION SYSTEM PROTEIN F-RELATED"/>
    <property type="match status" value="1"/>
</dbReference>
<evidence type="ECO:0000313" key="9">
    <source>
        <dbReference type="EMBL" id="PMS24398.1"/>
    </source>
</evidence>
<dbReference type="InterPro" id="IPR003004">
    <property type="entry name" value="GspF/PilC"/>
</dbReference>
<dbReference type="Gene3D" id="1.20.81.30">
    <property type="entry name" value="Type II secretion system (T2SS), domain F"/>
    <property type="match status" value="1"/>
</dbReference>
<dbReference type="EMBL" id="PNYB01000010">
    <property type="protein sequence ID" value="PMS24398.1"/>
    <property type="molecule type" value="Genomic_DNA"/>
</dbReference>
<reference evidence="9 10" key="1">
    <citation type="submission" date="2018-01" db="EMBL/GenBank/DDBJ databases">
        <title>Whole genome analyses suggest that Burkholderia sensu lato contains two further novel genera in the rhizoxinica-symbiotica group Mycetohabitans gen. nov., and Trinickia gen. nov.: implications for the evolution of diazotrophy and nodulation in the Burkholderiaceae.</title>
        <authorList>
            <person name="Estrada-de los Santos P."/>
            <person name="Palmer M."/>
            <person name="Chavez-Ramirez B."/>
            <person name="Beukes C."/>
            <person name="Steenkamp E.T."/>
            <person name="Hirsch A.M."/>
            <person name="Manyaka P."/>
            <person name="Maluk M."/>
            <person name="Lafos M."/>
            <person name="Crook M."/>
            <person name="Gross E."/>
            <person name="Simon M.F."/>
            <person name="Bueno dos Reis Junior F."/>
            <person name="Poole P.S."/>
            <person name="Venter S.N."/>
            <person name="James E.K."/>
        </authorList>
    </citation>
    <scope>NUCLEOTIDE SEQUENCE [LARGE SCALE GENOMIC DNA]</scope>
    <source>
        <strain evidence="9 10">GP25-8</strain>
    </source>
</reference>
<dbReference type="GO" id="GO:0005886">
    <property type="term" value="C:plasma membrane"/>
    <property type="evidence" value="ECO:0007669"/>
    <property type="project" value="UniProtKB-SubCell"/>
</dbReference>
<sequence length="359" mass="39814">MRLPDVNRWWAKIQLTANARLRIYRKISKMLGNGLPLLKVLEDLEARASHNGRKPHEALAIALADWRRTVQNGGQLAEGMSGWVPQSEQMIILAGEQAGRIEQALESVARVVVAGRKIRSSIVGGVTYPSMVLLMVFTYIYLFGTRVIPQFAIFSDPHGWHGAARSLYLMSKFTQRWMLLVVALTMAFCALVAWSMPNWNGRLRVVLDRVPPYSLYRLVIGSGFLMAFSSLQTCGFTVEKSLVRLGATAAPWLRARIDDTLFGVKSGLNAGEALRATGYRFPSSEIVDDLCIYSQYSGFAQALEVLAAEWLEDGVEIVGTQMRVLNSMSIVLLAVVIAWLVTGFFGIQQEIAAVSRSLK</sequence>
<keyword evidence="5 7" id="KW-1133">Transmembrane helix</keyword>
<evidence type="ECO:0000259" key="8">
    <source>
        <dbReference type="Pfam" id="PF00482"/>
    </source>
</evidence>
<dbReference type="RefSeq" id="WP_102610450.1">
    <property type="nucleotide sequence ID" value="NZ_CADIKD010000007.1"/>
</dbReference>
<proteinExistence type="inferred from homology"/>
<comment type="subcellular location">
    <subcellularLocation>
        <location evidence="1">Cell membrane</location>
        <topology evidence="1">Multi-pass membrane protein</topology>
    </subcellularLocation>
</comment>
<dbReference type="InterPro" id="IPR042094">
    <property type="entry name" value="T2SS_GspF_sf"/>
</dbReference>
<comment type="caution">
    <text evidence="9">The sequence shown here is derived from an EMBL/GenBank/DDBJ whole genome shotgun (WGS) entry which is preliminary data.</text>
</comment>
<dbReference type="Pfam" id="PF00482">
    <property type="entry name" value="T2SSF"/>
    <property type="match status" value="1"/>
</dbReference>
<name>A0A2N7W4S7_9BURK</name>
<keyword evidence="6 7" id="KW-0472">Membrane</keyword>
<dbReference type="AlphaFoldDB" id="A0A2N7W4S7"/>
<feature type="transmembrane region" description="Helical" evidence="7">
    <location>
        <begin position="177"/>
        <end position="196"/>
    </location>
</feature>
<evidence type="ECO:0000256" key="2">
    <source>
        <dbReference type="ARBA" id="ARBA00005745"/>
    </source>
</evidence>
<evidence type="ECO:0000256" key="7">
    <source>
        <dbReference type="SAM" id="Phobius"/>
    </source>
</evidence>
<evidence type="ECO:0000313" key="10">
    <source>
        <dbReference type="Proteomes" id="UP000235347"/>
    </source>
</evidence>
<organism evidence="9 10">
    <name type="scientific">Trinickia soli</name>
    <dbReference type="NCBI Taxonomy" id="380675"/>
    <lineage>
        <taxon>Bacteria</taxon>
        <taxon>Pseudomonadati</taxon>
        <taxon>Pseudomonadota</taxon>
        <taxon>Betaproteobacteria</taxon>
        <taxon>Burkholderiales</taxon>
        <taxon>Burkholderiaceae</taxon>
        <taxon>Trinickia</taxon>
    </lineage>
</organism>